<evidence type="ECO:0000256" key="1">
    <source>
        <dbReference type="SAM" id="SignalP"/>
    </source>
</evidence>
<dbReference type="EMBL" id="BPUB01000001">
    <property type="protein sequence ID" value="GJG58472.1"/>
    <property type="molecule type" value="Genomic_DNA"/>
</dbReference>
<comment type="caution">
    <text evidence="3">The sequence shown here is derived from an EMBL/GenBank/DDBJ whole genome shotgun (WGS) entry which is preliminary data.</text>
</comment>
<dbReference type="GeneID" id="72467493"/>
<proteinExistence type="predicted"/>
<accession>A0A9R1C9I1</accession>
<evidence type="ECO:0000313" key="4">
    <source>
        <dbReference type="Proteomes" id="UP000825483"/>
    </source>
</evidence>
<protein>
    <recommendedName>
        <fullName evidence="2">Lipocalin-like domain-containing protein</fullName>
    </recommendedName>
</protein>
<dbReference type="Pfam" id="PF16585">
    <property type="entry name" value="Lipocalin_8"/>
    <property type="match status" value="1"/>
</dbReference>
<feature type="chain" id="PRO_5040266254" description="Lipocalin-like domain-containing protein" evidence="1">
    <location>
        <begin position="18"/>
        <end position="154"/>
    </location>
</feature>
<name>A0A9R1C9I1_9BACT</name>
<dbReference type="Gene3D" id="2.40.128.280">
    <property type="match status" value="1"/>
</dbReference>
<reference evidence="3" key="1">
    <citation type="journal article" date="2022" name="Int. J. Syst. Evol. Microbiol.">
        <title>Prevotella lacticifex sp. nov., isolated from the rumen of cows.</title>
        <authorList>
            <person name="Shinkai T."/>
            <person name="Ikeyama N."/>
            <person name="Kumagai M."/>
            <person name="Ohmori H."/>
            <person name="Sakamoto M."/>
            <person name="Ohkuma M."/>
            <person name="Mitsumori M."/>
        </authorList>
    </citation>
    <scope>NUCLEOTIDE SEQUENCE</scope>
    <source>
        <strain evidence="3">R5076</strain>
    </source>
</reference>
<keyword evidence="1" id="KW-0732">Signal</keyword>
<dbReference type="AlphaFoldDB" id="A0A9R1C9I1"/>
<dbReference type="RefSeq" id="WP_223929249.1">
    <property type="nucleotide sequence ID" value="NZ_BPTU01000001.1"/>
</dbReference>
<gene>
    <name evidence="3" type="ORF">PRLR5076_13230</name>
</gene>
<dbReference type="Proteomes" id="UP000825483">
    <property type="component" value="Unassembled WGS sequence"/>
</dbReference>
<organism evidence="3 4">
    <name type="scientific">Prevotella lacticifex</name>
    <dbReference type="NCBI Taxonomy" id="2854755"/>
    <lineage>
        <taxon>Bacteria</taxon>
        <taxon>Pseudomonadati</taxon>
        <taxon>Bacteroidota</taxon>
        <taxon>Bacteroidia</taxon>
        <taxon>Bacteroidales</taxon>
        <taxon>Prevotellaceae</taxon>
        <taxon>Prevotella</taxon>
    </lineage>
</organism>
<feature type="signal peptide" evidence="1">
    <location>
        <begin position="1"/>
        <end position="17"/>
    </location>
</feature>
<evidence type="ECO:0000313" key="3">
    <source>
        <dbReference type="EMBL" id="GJG58472.1"/>
    </source>
</evidence>
<keyword evidence="4" id="KW-1185">Reference proteome</keyword>
<feature type="domain" description="Lipocalin-like" evidence="2">
    <location>
        <begin position="18"/>
        <end position="154"/>
    </location>
</feature>
<sequence>MKRLFFLSIFFSVVALCFSSCETDTIDGDGHVEGFWYLERIETLAADSAGTVRTVAEADVSDKLVFWSFQHRLLELDDKADATDRILCRFTTDNGTLTIGDTYVPTYGADSIVSDASILARYGMTHLHQTFKYNVKNGKMTLTGDDVRLHLRQF</sequence>
<dbReference type="InterPro" id="IPR024311">
    <property type="entry name" value="Lipocalin-like"/>
</dbReference>
<evidence type="ECO:0000259" key="2">
    <source>
        <dbReference type="Pfam" id="PF16585"/>
    </source>
</evidence>